<organism evidence="1 2">
    <name type="scientific">Sinorhizobium phage phiM7</name>
    <dbReference type="NCBI Taxonomy" id="1647403"/>
    <lineage>
        <taxon>Viruses</taxon>
        <taxon>Duplodnaviria</taxon>
        <taxon>Heunggongvirae</taxon>
        <taxon>Uroviricota</taxon>
        <taxon>Caudoviricetes</taxon>
        <taxon>Emdodecavirus</taxon>
        <taxon>Emdodecavirus M7</taxon>
    </lineage>
</organism>
<accession>A0A0F6WBK0</accession>
<dbReference type="EMBL" id="KR052480">
    <property type="protein sequence ID" value="AKF12671.1"/>
    <property type="molecule type" value="Genomic_DNA"/>
</dbReference>
<gene>
    <name evidence="1" type="ORF">PHIM7_125</name>
</gene>
<keyword evidence="2" id="KW-1185">Reference proteome</keyword>
<name>A0A0F6WBK0_9CAUD</name>
<evidence type="ECO:0000313" key="2">
    <source>
        <dbReference type="Proteomes" id="UP000221947"/>
    </source>
</evidence>
<dbReference type="Proteomes" id="UP000221947">
    <property type="component" value="Segment"/>
</dbReference>
<reference evidence="1 2" key="1">
    <citation type="submission" date="2015-04" db="EMBL/GenBank/DDBJ databases">
        <authorList>
            <person name="Schouten J.T."/>
            <person name="Crockett J.T."/>
            <person name="Hodson T.S."/>
            <person name="Hyde J.R."/>
            <person name="Smith T.A."/>
            <person name="Merrill B.D."/>
            <person name="Crook M.B."/>
            <person name="Griffitts J.S."/>
            <person name="Burnett S.H."/>
            <person name="Grose J.H."/>
            <person name="Breakwell D.P."/>
        </authorList>
    </citation>
    <scope>NUCLEOTIDE SEQUENCE [LARGE SCALE GENOMIC DNA]</scope>
</reference>
<protein>
    <submittedName>
        <fullName evidence="1">Uncharacterized protein</fullName>
    </submittedName>
</protein>
<proteinExistence type="predicted"/>
<sequence>MLNTNTFEAKFGSIIASKIDTSAVRSRKEAWNVYFELMMESPVLIKTMPESEVVVSTMQTVFHNVDWVN</sequence>
<evidence type="ECO:0000313" key="1">
    <source>
        <dbReference type="EMBL" id="AKF12671.1"/>
    </source>
</evidence>